<gene>
    <name evidence="1" type="ORF">SAMN04488563_0496</name>
</gene>
<proteinExistence type="predicted"/>
<name>A0A1H2GH69_9ACTN</name>
<dbReference type="AlphaFoldDB" id="A0A1H2GH69"/>
<sequence length="428" mass="46992">MANIYGAKPKPWIIADGIAPGSELGKALAALSSHVAFLESGASIDEQVRQAEFDAYVVQGIERSPASHLYVLQFSDEDRVFFPTQYPGYVEFDRRGVGERLAVPSEGLSAEVSDLANRSLAPYLLGMRPRFLILPPSNWRDSPMRVSPIVLEEDGDAAAGYWNRTESSTSAQWWWLPSDTPQKGAWLSAVLNAWRQVESGRFPETSDWTSNSEWFTAAETRASDALLAHGTETTRIVAERAAQGQALEAALDHAGEAAAQGQRRLLTAQGDDLVDEVRITLELFGFRVVDSDGLPKRADEKLEDLQVWDGDWVALVEVKGYGGRRDAKVNDLQQFRRPAVKFALENHREPDALWYVVNQRSGMDPASRPLPLISNPDAVHDFANDGGMVVDTAQIFKFRTAVEAGAMRAADVLQVLKGATGVVTLPAE</sequence>
<protein>
    <submittedName>
        <fullName evidence="1">Uncharacterized protein</fullName>
    </submittedName>
</protein>
<keyword evidence="2" id="KW-1185">Reference proteome</keyword>
<dbReference type="Proteomes" id="UP000182977">
    <property type="component" value="Chromosome I"/>
</dbReference>
<dbReference type="OrthoDB" id="4577775at2"/>
<evidence type="ECO:0000313" key="2">
    <source>
        <dbReference type="Proteomes" id="UP000182977"/>
    </source>
</evidence>
<dbReference type="RefSeq" id="WP_152690529.1">
    <property type="nucleotide sequence ID" value="NZ_KQ061219.1"/>
</dbReference>
<dbReference type="EMBL" id="LT629791">
    <property type="protein sequence ID" value="SDU18920.1"/>
    <property type="molecule type" value="Genomic_DNA"/>
</dbReference>
<organism evidence="1 2">
    <name type="scientific">Jiangella alkaliphila</name>
    <dbReference type="NCBI Taxonomy" id="419479"/>
    <lineage>
        <taxon>Bacteria</taxon>
        <taxon>Bacillati</taxon>
        <taxon>Actinomycetota</taxon>
        <taxon>Actinomycetes</taxon>
        <taxon>Jiangellales</taxon>
        <taxon>Jiangellaceae</taxon>
        <taxon>Jiangella</taxon>
    </lineage>
</organism>
<accession>A0A1H2GH69</accession>
<evidence type="ECO:0000313" key="1">
    <source>
        <dbReference type="EMBL" id="SDU18920.1"/>
    </source>
</evidence>
<reference evidence="2" key="1">
    <citation type="submission" date="2016-10" db="EMBL/GenBank/DDBJ databases">
        <authorList>
            <person name="Varghese N."/>
            <person name="Submissions S."/>
        </authorList>
    </citation>
    <scope>NUCLEOTIDE SEQUENCE [LARGE SCALE GENOMIC DNA]</scope>
    <source>
        <strain evidence="2">DSM 45079</strain>
    </source>
</reference>